<protein>
    <recommendedName>
        <fullName evidence="4">DUF5626 domain-containing protein</fullName>
    </recommendedName>
</protein>
<dbReference type="EMBL" id="JBHTOD010000001">
    <property type="protein sequence ID" value="MFD1454109.1"/>
    <property type="molecule type" value="Genomic_DNA"/>
</dbReference>
<accession>A0ABW4CZM2</accession>
<evidence type="ECO:0000256" key="1">
    <source>
        <dbReference type="SAM" id="SignalP"/>
    </source>
</evidence>
<proteinExistence type="predicted"/>
<organism evidence="2 3">
    <name type="scientific">Levilactobacillus lanxiensis</name>
    <dbReference type="NCBI Taxonomy" id="2799568"/>
    <lineage>
        <taxon>Bacteria</taxon>
        <taxon>Bacillati</taxon>
        <taxon>Bacillota</taxon>
        <taxon>Bacilli</taxon>
        <taxon>Lactobacillales</taxon>
        <taxon>Lactobacillaceae</taxon>
        <taxon>Levilactobacillus</taxon>
    </lineage>
</organism>
<gene>
    <name evidence="2" type="ORF">ACFQ44_00275</name>
</gene>
<evidence type="ECO:0000313" key="2">
    <source>
        <dbReference type="EMBL" id="MFD1454109.1"/>
    </source>
</evidence>
<evidence type="ECO:0008006" key="4">
    <source>
        <dbReference type="Google" id="ProtNLM"/>
    </source>
</evidence>
<evidence type="ECO:0000313" key="3">
    <source>
        <dbReference type="Proteomes" id="UP001597189"/>
    </source>
</evidence>
<name>A0ABW4CZM2_9LACO</name>
<dbReference type="Proteomes" id="UP001597189">
    <property type="component" value="Unassembled WGS sequence"/>
</dbReference>
<feature type="signal peptide" evidence="1">
    <location>
        <begin position="1"/>
        <end position="19"/>
    </location>
</feature>
<reference evidence="3" key="1">
    <citation type="journal article" date="2019" name="Int. J. Syst. Evol. Microbiol.">
        <title>The Global Catalogue of Microorganisms (GCM) 10K type strain sequencing project: providing services to taxonomists for standard genome sequencing and annotation.</title>
        <authorList>
            <consortium name="The Broad Institute Genomics Platform"/>
            <consortium name="The Broad Institute Genome Sequencing Center for Infectious Disease"/>
            <person name="Wu L."/>
            <person name="Ma J."/>
        </authorList>
    </citation>
    <scope>NUCLEOTIDE SEQUENCE [LARGE SCALE GENOMIC DNA]</scope>
    <source>
        <strain evidence="3">CCM 8979</strain>
    </source>
</reference>
<feature type="chain" id="PRO_5046754556" description="DUF5626 domain-containing protein" evidence="1">
    <location>
        <begin position="20"/>
        <end position="140"/>
    </location>
</feature>
<comment type="caution">
    <text evidence="2">The sequence shown here is derived from an EMBL/GenBank/DDBJ whole genome shotgun (WGS) entry which is preliminary data.</text>
</comment>
<keyword evidence="3" id="KW-1185">Reference proteome</keyword>
<dbReference type="RefSeq" id="WP_203642718.1">
    <property type="nucleotide sequence ID" value="NZ_BOLN01000001.1"/>
</dbReference>
<sequence>MRKITKLMAAGLIIATVEAGMPGISAQAAYKPIPKSLRGTWKTKGTATYRRQLHVKSHFIYETFSYKISNQWQGLDLGIAKAHLIKSSKNTYLIKGISTNSGKNGGNFSTTIHVKKNGKHVSVKGIDEIGTVHKYVSFHK</sequence>
<keyword evidence="1" id="KW-0732">Signal</keyword>